<dbReference type="AlphaFoldDB" id="A0A392PDV8"/>
<sequence>SSVEEAEMKAEKEGIRARQESHGKDSPETEDAETVI</sequence>
<dbReference type="Proteomes" id="UP000265520">
    <property type="component" value="Unassembled WGS sequence"/>
</dbReference>
<evidence type="ECO:0000313" key="3">
    <source>
        <dbReference type="Proteomes" id="UP000265520"/>
    </source>
</evidence>
<feature type="region of interest" description="Disordered" evidence="1">
    <location>
        <begin position="1"/>
        <end position="36"/>
    </location>
</feature>
<reference evidence="2 3" key="1">
    <citation type="journal article" date="2018" name="Front. Plant Sci.">
        <title>Red Clover (Trifolium pratense) and Zigzag Clover (T. medium) - A Picture of Genomic Similarities and Differences.</title>
        <authorList>
            <person name="Dluhosova J."/>
            <person name="Istvanek J."/>
            <person name="Nedelnik J."/>
            <person name="Repkova J."/>
        </authorList>
    </citation>
    <scope>NUCLEOTIDE SEQUENCE [LARGE SCALE GENOMIC DNA]</scope>
    <source>
        <strain evidence="3">cv. 10/8</strain>
        <tissue evidence="2">Leaf</tissue>
    </source>
</reference>
<dbReference type="EMBL" id="LXQA010075643">
    <property type="protein sequence ID" value="MCI10288.1"/>
    <property type="molecule type" value="Genomic_DNA"/>
</dbReference>
<protein>
    <submittedName>
        <fullName evidence="2">Uncharacterized protein</fullName>
    </submittedName>
</protein>
<gene>
    <name evidence="2" type="ORF">A2U01_0031381</name>
</gene>
<accession>A0A392PDV8</accession>
<name>A0A392PDV8_9FABA</name>
<organism evidence="2 3">
    <name type="scientific">Trifolium medium</name>
    <dbReference type="NCBI Taxonomy" id="97028"/>
    <lineage>
        <taxon>Eukaryota</taxon>
        <taxon>Viridiplantae</taxon>
        <taxon>Streptophyta</taxon>
        <taxon>Embryophyta</taxon>
        <taxon>Tracheophyta</taxon>
        <taxon>Spermatophyta</taxon>
        <taxon>Magnoliopsida</taxon>
        <taxon>eudicotyledons</taxon>
        <taxon>Gunneridae</taxon>
        <taxon>Pentapetalae</taxon>
        <taxon>rosids</taxon>
        <taxon>fabids</taxon>
        <taxon>Fabales</taxon>
        <taxon>Fabaceae</taxon>
        <taxon>Papilionoideae</taxon>
        <taxon>50 kb inversion clade</taxon>
        <taxon>NPAAA clade</taxon>
        <taxon>Hologalegina</taxon>
        <taxon>IRL clade</taxon>
        <taxon>Trifolieae</taxon>
        <taxon>Trifolium</taxon>
    </lineage>
</organism>
<comment type="caution">
    <text evidence="2">The sequence shown here is derived from an EMBL/GenBank/DDBJ whole genome shotgun (WGS) entry which is preliminary data.</text>
</comment>
<evidence type="ECO:0000313" key="2">
    <source>
        <dbReference type="EMBL" id="MCI10288.1"/>
    </source>
</evidence>
<feature type="compositionally biased region" description="Basic and acidic residues" evidence="1">
    <location>
        <begin position="1"/>
        <end position="27"/>
    </location>
</feature>
<keyword evidence="3" id="KW-1185">Reference proteome</keyword>
<feature type="non-terminal residue" evidence="2">
    <location>
        <position position="1"/>
    </location>
</feature>
<evidence type="ECO:0000256" key="1">
    <source>
        <dbReference type="SAM" id="MobiDB-lite"/>
    </source>
</evidence>
<proteinExistence type="predicted"/>